<comment type="subcellular location">
    <subcellularLocation>
        <location evidence="1 10">Mitochondrion inner membrane</location>
        <topology evidence="1 10">Multi-pass membrane protein</topology>
    </subcellularLocation>
</comment>
<dbReference type="GeneID" id="34718303"/>
<feature type="transmembrane region" description="Helical" evidence="12">
    <location>
        <begin position="12"/>
        <end position="29"/>
    </location>
</feature>
<evidence type="ECO:0000256" key="12">
    <source>
        <dbReference type="SAM" id="Phobius"/>
    </source>
</evidence>
<proteinExistence type="inferred from homology"/>
<evidence type="ECO:0000256" key="9">
    <source>
        <dbReference type="ARBA" id="ARBA00034060"/>
    </source>
</evidence>
<evidence type="ECO:0000313" key="13">
    <source>
        <dbReference type="EMBL" id="BAO42417.1"/>
    </source>
</evidence>
<dbReference type="PROSITE" id="PS50920">
    <property type="entry name" value="SOLCAR"/>
    <property type="match status" value="3"/>
</dbReference>
<keyword evidence="3 10" id="KW-0812">Transmembrane</keyword>
<evidence type="ECO:0000256" key="4">
    <source>
        <dbReference type="ARBA" id="ARBA00022737"/>
    </source>
</evidence>
<comment type="similarity">
    <text evidence="10">Belongs to the mitochondrial carrier (TC 2.A.29) family. SLC25A38 subfamily.</text>
</comment>
<dbReference type="Proteomes" id="UP000065495">
    <property type="component" value="Chromosome 8"/>
</dbReference>
<dbReference type="HAMAP" id="MF_03064">
    <property type="entry name" value="SLC25A38"/>
    <property type="match status" value="1"/>
</dbReference>
<comment type="catalytic activity">
    <reaction evidence="9 10">
        <text>glycine(in) = glycine(out)</text>
        <dbReference type="Rhea" id="RHEA:70715"/>
        <dbReference type="ChEBI" id="CHEBI:57305"/>
    </reaction>
</comment>
<dbReference type="KEGG" id="kmx:KLMA_80106"/>
<evidence type="ECO:0000256" key="3">
    <source>
        <dbReference type="ARBA" id="ARBA00022692"/>
    </source>
</evidence>
<evidence type="ECO:0000256" key="11">
    <source>
        <dbReference type="PROSITE-ProRule" id="PRU00282"/>
    </source>
</evidence>
<keyword evidence="5 10" id="KW-0999">Mitochondrion inner membrane</keyword>
<dbReference type="PANTHER" id="PTHR46181:SF3">
    <property type="entry name" value="MITOCHONDRIAL GLYCINE TRANSPORTER"/>
    <property type="match status" value="1"/>
</dbReference>
<accession>W0TFK6</accession>
<keyword evidence="8 10" id="KW-0472">Membrane</keyword>
<evidence type="ECO:0000256" key="7">
    <source>
        <dbReference type="ARBA" id="ARBA00023128"/>
    </source>
</evidence>
<keyword evidence="7 10" id="KW-0496">Mitochondrion</keyword>
<dbReference type="PRINTS" id="PR00926">
    <property type="entry name" value="MITOCARRIER"/>
</dbReference>
<feature type="repeat" description="Solcar" evidence="11">
    <location>
        <begin position="102"/>
        <end position="186"/>
    </location>
</feature>
<evidence type="ECO:0000256" key="2">
    <source>
        <dbReference type="ARBA" id="ARBA00022448"/>
    </source>
</evidence>
<keyword evidence="4 10" id="KW-0677">Repeat</keyword>
<evidence type="ECO:0000256" key="10">
    <source>
        <dbReference type="HAMAP-Rule" id="MF_03064"/>
    </source>
</evidence>
<dbReference type="RefSeq" id="XP_022678160.1">
    <property type="nucleotide sequence ID" value="XM_022821839.1"/>
</dbReference>
<keyword evidence="6 10" id="KW-1133">Transmembrane helix</keyword>
<feature type="repeat" description="Solcar" evidence="11">
    <location>
        <begin position="208"/>
        <end position="292"/>
    </location>
</feature>
<feature type="repeat" description="Solcar" evidence="11">
    <location>
        <begin position="6"/>
        <end position="85"/>
    </location>
</feature>
<reference evidence="13 14" key="1">
    <citation type="journal article" date="2015" name="Biotechnol. Biofuels">
        <title>Genetic basis of the highly efficient yeast Kluyveromyces marxianus: complete genome sequence and transcriptome analyses.</title>
        <authorList>
            <person name="Lertwattanasakul N."/>
            <person name="Kosaka T."/>
            <person name="Hosoyama A."/>
            <person name="Suzuki Y."/>
            <person name="Rodrussamee N."/>
            <person name="Matsutani M."/>
            <person name="Murata M."/>
            <person name="Fujimoto N."/>
            <person name="Suprayogi"/>
            <person name="Tsuchikane K."/>
            <person name="Limtong S."/>
            <person name="Fujita N."/>
            <person name="Yamada M."/>
        </authorList>
    </citation>
    <scope>NUCLEOTIDE SEQUENCE [LARGE SCALE GENOMIC DNA]</scope>
    <source>
        <strain evidence="14">DMKU3-1042 / BCC 29191 / NBRC 104275</strain>
    </source>
</reference>
<sequence>MTDQQRKPTTHLIGGFCGGLVSAIILQPFDLVKTRLQQDNSSTLWSTLKKIETPGQLWRGALPSCIRTSVGSAIYLTMLNSVRQAMSKGKSKAHGSSYLPQLNMYENMISGALTRALTGLLTMPITIIKVRYESTMYNYTSLSDATRHIFATNGIRGFFTGFGATALRDAPYAGLYMLFYDRLKEIVPTLLPNSLVKLNKNQHYSTYTSTLINGSSAFSAAVIATTITAPFDTVKTRMQLDPSKFNRFTSTFWYIASKEGIRHLFDGLSLRLTRKAFSAGIAWGIYEEIIKRFV</sequence>
<dbReference type="GO" id="GO:0015187">
    <property type="term" value="F:glycine transmembrane transporter activity"/>
    <property type="evidence" value="ECO:0007669"/>
    <property type="project" value="UniProtKB-UniRule"/>
</dbReference>
<keyword evidence="2 10" id="KW-0813">Transport</keyword>
<evidence type="ECO:0000256" key="1">
    <source>
        <dbReference type="ARBA" id="ARBA00004448"/>
    </source>
</evidence>
<evidence type="ECO:0000313" key="14">
    <source>
        <dbReference type="Proteomes" id="UP000065495"/>
    </source>
</evidence>
<dbReference type="VEuPathDB" id="FungiDB:KLMA_80106"/>
<evidence type="ECO:0000256" key="6">
    <source>
        <dbReference type="ARBA" id="ARBA00022989"/>
    </source>
</evidence>
<dbReference type="Pfam" id="PF00153">
    <property type="entry name" value="Mito_carr"/>
    <property type="match status" value="3"/>
</dbReference>
<organism evidence="13 14">
    <name type="scientific">Kluyveromyces marxianus (strain DMKU3-1042 / BCC 29191 / NBRC 104275)</name>
    <name type="common">Yeast</name>
    <name type="synonym">Candida kefyr</name>
    <dbReference type="NCBI Taxonomy" id="1003335"/>
    <lineage>
        <taxon>Eukaryota</taxon>
        <taxon>Fungi</taxon>
        <taxon>Dikarya</taxon>
        <taxon>Ascomycota</taxon>
        <taxon>Saccharomycotina</taxon>
        <taxon>Saccharomycetes</taxon>
        <taxon>Saccharomycetales</taxon>
        <taxon>Saccharomycetaceae</taxon>
        <taxon>Kluyveromyces</taxon>
    </lineage>
</organism>
<dbReference type="InterPro" id="IPR030847">
    <property type="entry name" value="Hem25/SLC25A38"/>
</dbReference>
<evidence type="ECO:0000256" key="5">
    <source>
        <dbReference type="ARBA" id="ARBA00022792"/>
    </source>
</evidence>
<dbReference type="SUPFAM" id="SSF103506">
    <property type="entry name" value="Mitochondrial carrier"/>
    <property type="match status" value="1"/>
</dbReference>
<comment type="function">
    <text evidence="10">Mitochondrial glycine transporter that imports glycine into the mitochondrial matrix. Plays an important role in providing glycine for the first enzymatic step in heme biosynthesis, the condensation of glycine with succinyl-CoA to produce 5-aminolevulinate (ALA) in the miochondrial matrix.</text>
</comment>
<evidence type="ECO:0000256" key="8">
    <source>
        <dbReference type="ARBA" id="ARBA00023136"/>
    </source>
</evidence>
<dbReference type="Gene3D" id="1.50.40.10">
    <property type="entry name" value="Mitochondrial carrier domain"/>
    <property type="match status" value="2"/>
</dbReference>
<dbReference type="AlphaFoldDB" id="W0TFK6"/>
<name>W0TFK6_KLUMD</name>
<gene>
    <name evidence="13" type="ORF">KLMA_80106</name>
</gene>
<dbReference type="FunFam" id="1.50.40.10:FF:000103">
    <property type="entry name" value="Mitochondrial glycine transporter"/>
    <property type="match status" value="1"/>
</dbReference>
<dbReference type="InterPro" id="IPR023395">
    <property type="entry name" value="MCP_dom_sf"/>
</dbReference>
<dbReference type="EMBL" id="AP012220">
    <property type="protein sequence ID" value="BAO42417.1"/>
    <property type="molecule type" value="Genomic_DNA"/>
</dbReference>
<dbReference type="InterPro" id="IPR018108">
    <property type="entry name" value="MCP_transmembrane"/>
</dbReference>
<dbReference type="GO" id="GO:1904983">
    <property type="term" value="P:glycine import into mitochondrion"/>
    <property type="evidence" value="ECO:0007669"/>
    <property type="project" value="UniProtKB-UniRule"/>
</dbReference>
<dbReference type="GO" id="GO:0005743">
    <property type="term" value="C:mitochondrial inner membrane"/>
    <property type="evidence" value="ECO:0007669"/>
    <property type="project" value="UniProtKB-SubCell"/>
</dbReference>
<dbReference type="PANTHER" id="PTHR46181">
    <property type="entry name" value="MITOCHONDRIAL GLYCINE TRANSPORTER"/>
    <property type="match status" value="1"/>
</dbReference>
<dbReference type="OrthoDB" id="1924968at2759"/>
<protein>
    <recommendedName>
        <fullName evidence="10">Mitochondrial glycine transporter</fullName>
    </recommendedName>
    <alternativeName>
        <fullName evidence="10">Solute carrier family 25 member 38 homolog</fullName>
    </alternativeName>
</protein>
<dbReference type="InterPro" id="IPR002067">
    <property type="entry name" value="MCP"/>
</dbReference>